<evidence type="ECO:0000259" key="1">
    <source>
        <dbReference type="Pfam" id="PF18480"/>
    </source>
</evidence>
<dbReference type="InterPro" id="IPR041049">
    <property type="entry name" value="DUF5615"/>
</dbReference>
<reference evidence="2 3" key="1">
    <citation type="submission" date="2017-11" db="EMBL/GenBank/DDBJ databases">
        <title>Complete genome of a free-living desiccation-tolerant cyanobacterium and its photosynthetic adaptation to extreme terrestrial habitat.</title>
        <authorList>
            <person name="Shang J."/>
        </authorList>
    </citation>
    <scope>NUCLEOTIDE SEQUENCE [LARGE SCALE GENOMIC DNA]</scope>
    <source>
        <strain evidence="2 3">CCNUN1</strain>
    </source>
</reference>
<keyword evidence="3" id="KW-1185">Reference proteome</keyword>
<dbReference type="EMBL" id="CP024785">
    <property type="protein sequence ID" value="AUB40287.1"/>
    <property type="molecule type" value="Genomic_DNA"/>
</dbReference>
<accession>A0A2K8SXX1</accession>
<sequence>MSRIRLYMDEDSTARSLVLALQNRGVDVTTSLNLNRLGYTDEEQLTWATKQGFVLYSSNIRDFYRLHTDFLTKEQSHAGMILVQQQRYSVGELMRGILRLIAAKSAEEMQNQVEFLSTWIDE</sequence>
<dbReference type="OrthoDB" id="3216372at2"/>
<dbReference type="Pfam" id="PF18480">
    <property type="entry name" value="DUF5615"/>
    <property type="match status" value="1"/>
</dbReference>
<organism evidence="2 3">
    <name type="scientific">Nostoc flagelliforme CCNUN1</name>
    <dbReference type="NCBI Taxonomy" id="2038116"/>
    <lineage>
        <taxon>Bacteria</taxon>
        <taxon>Bacillati</taxon>
        <taxon>Cyanobacteriota</taxon>
        <taxon>Cyanophyceae</taxon>
        <taxon>Nostocales</taxon>
        <taxon>Nostocaceae</taxon>
        <taxon>Nostoc</taxon>
    </lineage>
</organism>
<gene>
    <name evidence="2" type="ORF">COO91_06296</name>
</gene>
<dbReference type="Proteomes" id="UP000232003">
    <property type="component" value="Chromosome"/>
</dbReference>
<dbReference type="AlphaFoldDB" id="A0A2K8SXX1"/>
<dbReference type="RefSeq" id="WP_100901041.1">
    <property type="nucleotide sequence ID" value="NZ_CAWNNC010000001.1"/>
</dbReference>
<dbReference type="KEGG" id="nfl:COO91_06296"/>
<name>A0A2K8SXX1_9NOSO</name>
<evidence type="ECO:0000313" key="3">
    <source>
        <dbReference type="Proteomes" id="UP000232003"/>
    </source>
</evidence>
<feature type="domain" description="DUF5615" evidence="1">
    <location>
        <begin position="5"/>
        <end position="116"/>
    </location>
</feature>
<protein>
    <submittedName>
        <fullName evidence="2">Putative nuclease, containings PIN domain, potential toxin-antitoxin system component</fullName>
    </submittedName>
</protein>
<proteinExistence type="predicted"/>
<evidence type="ECO:0000313" key="2">
    <source>
        <dbReference type="EMBL" id="AUB40287.1"/>
    </source>
</evidence>